<organism evidence="2">
    <name type="scientific">bioreactor metagenome</name>
    <dbReference type="NCBI Taxonomy" id="1076179"/>
    <lineage>
        <taxon>unclassified sequences</taxon>
        <taxon>metagenomes</taxon>
        <taxon>ecological metagenomes</taxon>
    </lineage>
</organism>
<dbReference type="PANTHER" id="PTHR32063">
    <property type="match status" value="1"/>
</dbReference>
<gene>
    <name evidence="2" type="primary">mdtC_50</name>
    <name evidence="2" type="ORF">SDC9_156647</name>
</gene>
<dbReference type="SUPFAM" id="SSF82866">
    <property type="entry name" value="Multidrug efflux transporter AcrB transmembrane domain"/>
    <property type="match status" value="1"/>
</dbReference>
<reference evidence="2" key="1">
    <citation type="submission" date="2019-08" db="EMBL/GenBank/DDBJ databases">
        <authorList>
            <person name="Kucharzyk K."/>
            <person name="Murdoch R.W."/>
            <person name="Higgins S."/>
            <person name="Loffler F."/>
        </authorList>
    </citation>
    <scope>NUCLEOTIDE SEQUENCE</scope>
</reference>
<feature type="transmembrane region" description="Helical" evidence="1">
    <location>
        <begin position="39"/>
        <end position="63"/>
    </location>
</feature>
<dbReference type="GO" id="GO:0005886">
    <property type="term" value="C:plasma membrane"/>
    <property type="evidence" value="ECO:0007669"/>
    <property type="project" value="TreeGrafter"/>
</dbReference>
<dbReference type="PRINTS" id="PR00702">
    <property type="entry name" value="ACRIFLAVINRP"/>
</dbReference>
<proteinExistence type="predicted"/>
<comment type="caution">
    <text evidence="2">The sequence shown here is derived from an EMBL/GenBank/DDBJ whole genome shotgun (WGS) entry which is preliminary data.</text>
</comment>
<dbReference type="Pfam" id="PF00873">
    <property type="entry name" value="ACR_tran"/>
    <property type="match status" value="1"/>
</dbReference>
<name>A0A645F4S2_9ZZZZ</name>
<keyword evidence="1" id="KW-0472">Membrane</keyword>
<feature type="transmembrane region" description="Helical" evidence="1">
    <location>
        <begin position="115"/>
        <end position="141"/>
    </location>
</feature>
<accession>A0A645F4S2</accession>
<keyword evidence="1" id="KW-0812">Transmembrane</keyword>
<evidence type="ECO:0000313" key="2">
    <source>
        <dbReference type="EMBL" id="MPN09358.1"/>
    </source>
</evidence>
<sequence>MIALYDSYIYPFVALFGIPVAAIGAFLALNLSLNHLTLFAQLGLIMLMGLVTKNAILIVDFTNQLKAEGKHFKEALIMAGKERLRPILMTTLAMAIGMLPIALGKGTASEWKNGLAWVIIGGLLSSLILTVFLVPMVYYVVDSIKERIAKKRGVAK</sequence>
<dbReference type="PANTHER" id="PTHR32063:SF0">
    <property type="entry name" value="SWARMING MOTILITY PROTEIN SWRC"/>
    <property type="match status" value="1"/>
</dbReference>
<keyword evidence="1" id="KW-1133">Transmembrane helix</keyword>
<dbReference type="EMBL" id="VSSQ01055455">
    <property type="protein sequence ID" value="MPN09358.1"/>
    <property type="molecule type" value="Genomic_DNA"/>
</dbReference>
<protein>
    <submittedName>
        <fullName evidence="2">Multidrug resistance protein MdtC</fullName>
    </submittedName>
</protein>
<feature type="transmembrane region" description="Helical" evidence="1">
    <location>
        <begin position="84"/>
        <end position="103"/>
    </location>
</feature>
<dbReference type="InterPro" id="IPR001036">
    <property type="entry name" value="Acrflvin-R"/>
</dbReference>
<dbReference type="AlphaFoldDB" id="A0A645F4S2"/>
<evidence type="ECO:0000256" key="1">
    <source>
        <dbReference type="SAM" id="Phobius"/>
    </source>
</evidence>
<dbReference type="Gene3D" id="1.20.1640.10">
    <property type="entry name" value="Multidrug efflux transporter AcrB transmembrane domain"/>
    <property type="match status" value="1"/>
</dbReference>
<feature type="transmembrane region" description="Helical" evidence="1">
    <location>
        <begin position="12"/>
        <end position="33"/>
    </location>
</feature>
<dbReference type="GO" id="GO:0042910">
    <property type="term" value="F:xenobiotic transmembrane transporter activity"/>
    <property type="evidence" value="ECO:0007669"/>
    <property type="project" value="TreeGrafter"/>
</dbReference>